<protein>
    <recommendedName>
        <fullName evidence="9">Chemokine interleukin-8-like domain-containing protein</fullName>
    </recommendedName>
</protein>
<feature type="signal peptide" evidence="8">
    <location>
        <begin position="1"/>
        <end position="20"/>
    </location>
</feature>
<evidence type="ECO:0000256" key="4">
    <source>
        <dbReference type="ARBA" id="ARBA00022514"/>
    </source>
</evidence>
<name>A0A9D4AVU2_9SAUR</name>
<dbReference type="PRINTS" id="PR00436">
    <property type="entry name" value="INTERLEUKIN8"/>
</dbReference>
<dbReference type="EMBL" id="JAHDVG010000484">
    <property type="protein sequence ID" value="KAH1170430.1"/>
    <property type="molecule type" value="Genomic_DNA"/>
</dbReference>
<dbReference type="PANTHER" id="PTHR12015">
    <property type="entry name" value="SMALL INDUCIBLE CYTOKINE A"/>
    <property type="match status" value="1"/>
</dbReference>
<comment type="caution">
    <text evidence="10">The sequence shown here is derived from an EMBL/GenBank/DDBJ whole genome shotgun (WGS) entry which is preliminary data.</text>
</comment>
<evidence type="ECO:0000256" key="3">
    <source>
        <dbReference type="ARBA" id="ARBA00022500"/>
    </source>
</evidence>
<accession>A0A9D4AVU2</accession>
<keyword evidence="11" id="KW-1185">Reference proteome</keyword>
<keyword evidence="5" id="KW-0964">Secreted</keyword>
<dbReference type="GO" id="GO:0006952">
    <property type="term" value="P:defense response"/>
    <property type="evidence" value="ECO:0007669"/>
    <property type="project" value="InterPro"/>
</dbReference>
<dbReference type="PRINTS" id="PR00437">
    <property type="entry name" value="SMALLCYTKCXC"/>
</dbReference>
<evidence type="ECO:0000256" key="5">
    <source>
        <dbReference type="ARBA" id="ARBA00022525"/>
    </source>
</evidence>
<comment type="similarity">
    <text evidence="2">Belongs to the intercrine alpha (chemokine CxC) family.</text>
</comment>
<evidence type="ECO:0000256" key="2">
    <source>
        <dbReference type="ARBA" id="ARBA00010665"/>
    </source>
</evidence>
<keyword evidence="6 8" id="KW-0732">Signal</keyword>
<gene>
    <name evidence="10" type="ORF">KIL84_001415</name>
</gene>
<dbReference type="InterPro" id="IPR001811">
    <property type="entry name" value="Chemokine_IL8-like_dom"/>
</dbReference>
<evidence type="ECO:0000256" key="1">
    <source>
        <dbReference type="ARBA" id="ARBA00004613"/>
    </source>
</evidence>
<dbReference type="InterPro" id="IPR001089">
    <property type="entry name" value="Chemokine_CXC"/>
</dbReference>
<dbReference type="Gene3D" id="2.40.50.40">
    <property type="match status" value="1"/>
</dbReference>
<dbReference type="GO" id="GO:0005615">
    <property type="term" value="C:extracellular space"/>
    <property type="evidence" value="ECO:0007669"/>
    <property type="project" value="UniProtKB-KW"/>
</dbReference>
<dbReference type="GO" id="GO:0008009">
    <property type="term" value="F:chemokine activity"/>
    <property type="evidence" value="ECO:0007669"/>
    <property type="project" value="InterPro"/>
</dbReference>
<dbReference type="Pfam" id="PF00048">
    <property type="entry name" value="IL8"/>
    <property type="match status" value="1"/>
</dbReference>
<keyword evidence="7" id="KW-1015">Disulfide bond</keyword>
<dbReference type="Proteomes" id="UP000827986">
    <property type="component" value="Unassembled WGS sequence"/>
</dbReference>
<comment type="subcellular location">
    <subcellularLocation>
        <location evidence="1">Secreted</location>
    </subcellularLocation>
</comment>
<evidence type="ECO:0000313" key="10">
    <source>
        <dbReference type="EMBL" id="KAH1170430.1"/>
    </source>
</evidence>
<dbReference type="PANTHER" id="PTHR12015:SF191">
    <property type="entry name" value="C-X-C MOTIF CHEMOKINE 11"/>
    <property type="match status" value="1"/>
</dbReference>
<sequence length="111" mass="12165">MKSLLRLSLLLLLAAVLVQGMPTSSRGRCLCITAGAPSIHPKYIAKFEIYGQSSSCQKIEVIVTLKGSGQRKCLNSKSKQASRLIQVSHKDAASVLAFPRMLHFELFCCKL</sequence>
<dbReference type="SMART" id="SM00199">
    <property type="entry name" value="SCY"/>
    <property type="match status" value="1"/>
</dbReference>
<dbReference type="GO" id="GO:0006955">
    <property type="term" value="P:immune response"/>
    <property type="evidence" value="ECO:0007669"/>
    <property type="project" value="InterPro"/>
</dbReference>
<dbReference type="SUPFAM" id="SSF54117">
    <property type="entry name" value="Interleukin 8-like chemokines"/>
    <property type="match status" value="1"/>
</dbReference>
<organism evidence="10 11">
    <name type="scientific">Mauremys mutica</name>
    <name type="common">yellowpond turtle</name>
    <dbReference type="NCBI Taxonomy" id="74926"/>
    <lineage>
        <taxon>Eukaryota</taxon>
        <taxon>Metazoa</taxon>
        <taxon>Chordata</taxon>
        <taxon>Craniata</taxon>
        <taxon>Vertebrata</taxon>
        <taxon>Euteleostomi</taxon>
        <taxon>Archelosauria</taxon>
        <taxon>Testudinata</taxon>
        <taxon>Testudines</taxon>
        <taxon>Cryptodira</taxon>
        <taxon>Durocryptodira</taxon>
        <taxon>Testudinoidea</taxon>
        <taxon>Geoemydidae</taxon>
        <taxon>Geoemydinae</taxon>
        <taxon>Mauremys</taxon>
    </lineage>
</organism>
<evidence type="ECO:0000313" key="11">
    <source>
        <dbReference type="Proteomes" id="UP000827986"/>
    </source>
</evidence>
<keyword evidence="4" id="KW-0202">Cytokine</keyword>
<reference evidence="10" key="1">
    <citation type="submission" date="2021-09" db="EMBL/GenBank/DDBJ databases">
        <title>The genome of Mauremys mutica provides insights into the evolution of semi-aquatic lifestyle.</title>
        <authorList>
            <person name="Gong S."/>
            <person name="Gao Y."/>
        </authorList>
    </citation>
    <scope>NUCLEOTIDE SEQUENCE</scope>
    <source>
        <strain evidence="10">MM-2020</strain>
        <tissue evidence="10">Muscle</tissue>
    </source>
</reference>
<dbReference type="InterPro" id="IPR033899">
    <property type="entry name" value="CXC_Chemokine_domain"/>
</dbReference>
<keyword evidence="3" id="KW-0145">Chemotaxis</keyword>
<evidence type="ECO:0000256" key="6">
    <source>
        <dbReference type="ARBA" id="ARBA00022729"/>
    </source>
</evidence>
<proteinExistence type="inferred from homology"/>
<evidence type="ECO:0000256" key="7">
    <source>
        <dbReference type="ARBA" id="ARBA00023157"/>
    </source>
</evidence>
<feature type="domain" description="Chemokine interleukin-8-like" evidence="9">
    <location>
        <begin position="26"/>
        <end position="88"/>
    </location>
</feature>
<dbReference type="InterPro" id="IPR036048">
    <property type="entry name" value="Interleukin_8-like_sf"/>
</dbReference>
<feature type="chain" id="PRO_5039545407" description="Chemokine interleukin-8-like domain-containing protein" evidence="8">
    <location>
        <begin position="21"/>
        <end position="111"/>
    </location>
</feature>
<evidence type="ECO:0000259" key="9">
    <source>
        <dbReference type="SMART" id="SM00199"/>
    </source>
</evidence>
<evidence type="ECO:0000256" key="8">
    <source>
        <dbReference type="SAM" id="SignalP"/>
    </source>
</evidence>
<dbReference type="AlphaFoldDB" id="A0A9D4AVU2"/>
<dbReference type="CDD" id="cd00273">
    <property type="entry name" value="Chemokine_CXC"/>
    <property type="match status" value="1"/>
</dbReference>
<dbReference type="InterPro" id="IPR039809">
    <property type="entry name" value="Chemokine_b/g/d"/>
</dbReference>